<organism evidence="1 2">
    <name type="scientific">Undibacterium hunanense</name>
    <dbReference type="NCBI Taxonomy" id="2762292"/>
    <lineage>
        <taxon>Bacteria</taxon>
        <taxon>Pseudomonadati</taxon>
        <taxon>Pseudomonadota</taxon>
        <taxon>Betaproteobacteria</taxon>
        <taxon>Burkholderiales</taxon>
        <taxon>Oxalobacteraceae</taxon>
        <taxon>Undibacterium</taxon>
    </lineage>
</organism>
<dbReference type="Proteomes" id="UP000650424">
    <property type="component" value="Unassembled WGS sequence"/>
</dbReference>
<feature type="non-terminal residue" evidence="1">
    <location>
        <position position="79"/>
    </location>
</feature>
<feature type="non-terminal residue" evidence="1">
    <location>
        <position position="1"/>
    </location>
</feature>
<accession>A0ABR6ZZE6</accession>
<reference evidence="1 2" key="1">
    <citation type="submission" date="2020-08" db="EMBL/GenBank/DDBJ databases">
        <title>Novel species isolated from subtropical streams in China.</title>
        <authorList>
            <person name="Lu H."/>
        </authorList>
    </citation>
    <scope>NUCLEOTIDE SEQUENCE [LARGE SCALE GENOMIC DNA]</scope>
    <source>
        <strain evidence="1 2">CY18W</strain>
    </source>
</reference>
<keyword evidence="2" id="KW-1185">Reference proteome</keyword>
<evidence type="ECO:0000313" key="1">
    <source>
        <dbReference type="EMBL" id="MBC3921232.1"/>
    </source>
</evidence>
<proteinExistence type="predicted"/>
<dbReference type="EMBL" id="JACOGF010000102">
    <property type="protein sequence ID" value="MBC3921232.1"/>
    <property type="molecule type" value="Genomic_DNA"/>
</dbReference>
<sequence>QIQALHRVREAWVKHRTATANQIRGLLAEFGRILSPGLRHLRREVALWQEQSRGTLGILNGLVDELLQYLSELEDRISK</sequence>
<evidence type="ECO:0000313" key="2">
    <source>
        <dbReference type="Proteomes" id="UP000650424"/>
    </source>
</evidence>
<gene>
    <name evidence="1" type="ORF">H8L32_27485</name>
</gene>
<name>A0ABR6ZZE6_9BURK</name>
<comment type="caution">
    <text evidence="1">The sequence shown here is derived from an EMBL/GenBank/DDBJ whole genome shotgun (WGS) entry which is preliminary data.</text>
</comment>
<protein>
    <submittedName>
        <fullName evidence="1">IS110 family transposase</fullName>
    </submittedName>
</protein>